<protein>
    <recommendedName>
        <fullName evidence="3">Dynein regulatory complex protein 9</fullName>
    </recommendedName>
    <alternativeName>
        <fullName evidence="9">IQ domain-containing protein G</fullName>
    </alternativeName>
</protein>
<dbReference type="GO" id="GO:0007288">
    <property type="term" value="P:sperm axoneme assembly"/>
    <property type="evidence" value="ECO:0007669"/>
    <property type="project" value="TreeGrafter"/>
</dbReference>
<dbReference type="GO" id="GO:0036126">
    <property type="term" value="C:sperm flagellum"/>
    <property type="evidence" value="ECO:0007669"/>
    <property type="project" value="TreeGrafter"/>
</dbReference>
<name>A0AA88TMP0_9TELE</name>
<evidence type="ECO:0000256" key="7">
    <source>
        <dbReference type="ARBA" id="ARBA00023212"/>
    </source>
</evidence>
<evidence type="ECO:0000256" key="1">
    <source>
        <dbReference type="ARBA" id="ARBA00004611"/>
    </source>
</evidence>
<evidence type="ECO:0000313" key="10">
    <source>
        <dbReference type="EMBL" id="KAK2895099.1"/>
    </source>
</evidence>
<evidence type="ECO:0000256" key="3">
    <source>
        <dbReference type="ARBA" id="ARBA00013738"/>
    </source>
</evidence>
<keyword evidence="7" id="KW-0206">Cytoskeleton</keyword>
<dbReference type="EMBL" id="JAUYZG010000011">
    <property type="protein sequence ID" value="KAK2895099.1"/>
    <property type="molecule type" value="Genomic_DNA"/>
</dbReference>
<dbReference type="PROSITE" id="PS50096">
    <property type="entry name" value="IQ"/>
    <property type="match status" value="1"/>
</dbReference>
<evidence type="ECO:0000256" key="2">
    <source>
        <dbReference type="ARBA" id="ARBA00008222"/>
    </source>
</evidence>
<dbReference type="InterPro" id="IPR000048">
    <property type="entry name" value="IQ_motif_EF-hand-BS"/>
</dbReference>
<evidence type="ECO:0000256" key="9">
    <source>
        <dbReference type="ARBA" id="ARBA00032183"/>
    </source>
</evidence>
<dbReference type="SMART" id="SM00015">
    <property type="entry name" value="IQ"/>
    <property type="match status" value="1"/>
</dbReference>
<accession>A0AA88TMP0</accession>
<evidence type="ECO:0000256" key="6">
    <source>
        <dbReference type="ARBA" id="ARBA00023069"/>
    </source>
</evidence>
<dbReference type="PANTHER" id="PTHR14871:SF1">
    <property type="entry name" value="DYNEIN REGULATORY COMPLEX PROTEIN 9"/>
    <property type="match status" value="1"/>
</dbReference>
<keyword evidence="11" id="KW-1185">Reference proteome</keyword>
<organism evidence="10 11">
    <name type="scientific">Cirrhinus molitorella</name>
    <name type="common">mud carp</name>
    <dbReference type="NCBI Taxonomy" id="172907"/>
    <lineage>
        <taxon>Eukaryota</taxon>
        <taxon>Metazoa</taxon>
        <taxon>Chordata</taxon>
        <taxon>Craniata</taxon>
        <taxon>Vertebrata</taxon>
        <taxon>Euteleostomi</taxon>
        <taxon>Actinopterygii</taxon>
        <taxon>Neopterygii</taxon>
        <taxon>Teleostei</taxon>
        <taxon>Ostariophysi</taxon>
        <taxon>Cypriniformes</taxon>
        <taxon>Cyprinidae</taxon>
        <taxon>Labeoninae</taxon>
        <taxon>Labeonini</taxon>
        <taxon>Cirrhinus</taxon>
    </lineage>
</organism>
<sequence length="338" mass="39735">MMSLEMLNACAVLQDCADQLAVIGNIIGPDTQKRSGQHQKTAQLKSGSGELQHSLRKLSIQERKCTSERAKVQKDWQFVSDVINELLVEMQEKNTCQSLFSAVEEERKKKAQLLDVINREKESRLRVEELQKKLLDIKKQRNEERESLEEQIAYLKDQIDSISARSNRQRKFVKSCAEQLVCQEMNLNSHKEKELEDEVMMLQTKTEEESNVHKEMEAFLERQHADLQKKLHYWKQRYEKDMKTKEQEITDIKTKRTVIQEKIQELSKKCKHMQEVIIEDRMEKEHLRAKLEKEQMESDAATKIQAWWRGTVVRRGLRSPKQGKSKSKAGKKGKKKKK</sequence>
<proteinExistence type="inferred from homology"/>
<gene>
    <name evidence="10" type="ORF">Q8A67_012328</name>
</gene>
<evidence type="ECO:0000256" key="8">
    <source>
        <dbReference type="ARBA" id="ARBA00023273"/>
    </source>
</evidence>
<dbReference type="Proteomes" id="UP001187343">
    <property type="component" value="Unassembled WGS sequence"/>
</dbReference>
<reference evidence="10" key="1">
    <citation type="submission" date="2023-08" db="EMBL/GenBank/DDBJ databases">
        <title>Chromosome-level Genome Assembly of mud carp (Cirrhinus molitorella).</title>
        <authorList>
            <person name="Liu H."/>
        </authorList>
    </citation>
    <scope>NUCLEOTIDE SEQUENCE</scope>
    <source>
        <strain evidence="10">Prfri</strain>
        <tissue evidence="10">Muscle</tissue>
    </source>
</reference>
<dbReference type="AlphaFoldDB" id="A0AA88TMP0"/>
<comment type="caution">
    <text evidence="10">The sequence shown here is derived from an EMBL/GenBank/DDBJ whole genome shotgun (WGS) entry which is preliminary data.</text>
</comment>
<comment type="similarity">
    <text evidence="2">Belongs to the DRC9 family.</text>
</comment>
<evidence type="ECO:0000256" key="5">
    <source>
        <dbReference type="ARBA" id="ARBA00022846"/>
    </source>
</evidence>
<keyword evidence="4" id="KW-0963">Cytoplasm</keyword>
<dbReference type="GO" id="GO:0005737">
    <property type="term" value="C:cytoplasm"/>
    <property type="evidence" value="ECO:0007669"/>
    <property type="project" value="TreeGrafter"/>
</dbReference>
<keyword evidence="6" id="KW-0969">Cilium</keyword>
<keyword evidence="8" id="KW-0966">Cell projection</keyword>
<evidence type="ECO:0000256" key="4">
    <source>
        <dbReference type="ARBA" id="ARBA00022490"/>
    </source>
</evidence>
<dbReference type="Pfam" id="PF00612">
    <property type="entry name" value="IQ"/>
    <property type="match status" value="1"/>
</dbReference>
<evidence type="ECO:0000313" key="11">
    <source>
        <dbReference type="Proteomes" id="UP001187343"/>
    </source>
</evidence>
<dbReference type="InterPro" id="IPR042618">
    <property type="entry name" value="IQCG"/>
</dbReference>
<keyword evidence="5" id="KW-0282">Flagellum</keyword>
<dbReference type="PANTHER" id="PTHR14871">
    <property type="entry name" value="DYNEIN REGULATORY COMPLEX PROTEIN 9"/>
    <property type="match status" value="1"/>
</dbReference>
<comment type="subcellular location">
    <subcellularLocation>
        <location evidence="1">Cytoplasm</location>
        <location evidence="1">Cytoskeleton</location>
        <location evidence="1">Flagellum axoneme</location>
    </subcellularLocation>
</comment>
<dbReference type="CDD" id="cd23766">
    <property type="entry name" value="IQCG"/>
    <property type="match status" value="1"/>
</dbReference>